<accession>A0A813FUX9</accession>
<dbReference type="AlphaFoldDB" id="A0A813FUX9"/>
<organism evidence="2 3">
    <name type="scientific">Polarella glacialis</name>
    <name type="common">Dinoflagellate</name>
    <dbReference type="NCBI Taxonomy" id="89957"/>
    <lineage>
        <taxon>Eukaryota</taxon>
        <taxon>Sar</taxon>
        <taxon>Alveolata</taxon>
        <taxon>Dinophyceae</taxon>
        <taxon>Suessiales</taxon>
        <taxon>Suessiaceae</taxon>
        <taxon>Polarella</taxon>
    </lineage>
</organism>
<reference evidence="2" key="1">
    <citation type="submission" date="2021-02" db="EMBL/GenBank/DDBJ databases">
        <authorList>
            <person name="Dougan E. K."/>
            <person name="Rhodes N."/>
            <person name="Thang M."/>
            <person name="Chan C."/>
        </authorList>
    </citation>
    <scope>NUCLEOTIDE SEQUENCE</scope>
</reference>
<gene>
    <name evidence="2" type="ORF">PGLA1383_LOCUS34000</name>
</gene>
<keyword evidence="1" id="KW-1133">Transmembrane helix</keyword>
<dbReference type="EMBL" id="CAJNNV010025842">
    <property type="protein sequence ID" value="CAE8616304.1"/>
    <property type="molecule type" value="Genomic_DNA"/>
</dbReference>
<proteinExistence type="predicted"/>
<keyword evidence="3" id="KW-1185">Reference proteome</keyword>
<name>A0A813FUX9_POLGL</name>
<evidence type="ECO:0000256" key="1">
    <source>
        <dbReference type="SAM" id="Phobius"/>
    </source>
</evidence>
<comment type="caution">
    <text evidence="2">The sequence shown here is derived from an EMBL/GenBank/DDBJ whole genome shotgun (WGS) entry which is preliminary data.</text>
</comment>
<keyword evidence="1" id="KW-0812">Transmembrane</keyword>
<dbReference type="Proteomes" id="UP000654075">
    <property type="component" value="Unassembled WGS sequence"/>
</dbReference>
<feature type="transmembrane region" description="Helical" evidence="1">
    <location>
        <begin position="98"/>
        <end position="118"/>
    </location>
</feature>
<sequence>MAALVVRPVGEPPVELQMLKAAEALPIFEKALARRDMSLVSLGPLFKSSLFEVAILASDSESGSAAGACLWNMGSFSNPHIEQLIIPTTWYTFTSTKLVLLAGGLLLDLWAARGVWGFWSQGLTLSFCLALSAAVAVNAAVVWAVSWVRHLGEWVLGRKQKTRARLFAASAQGPRGPELLRAVVARAQNAAQERGYLMLICNLDEADPLRSCFGSGRFRTEFLQKALVDNLQVRDFAPDNFHDPRDI</sequence>
<evidence type="ECO:0000313" key="3">
    <source>
        <dbReference type="Proteomes" id="UP000654075"/>
    </source>
</evidence>
<protein>
    <submittedName>
        <fullName evidence="2">Uncharacterized protein</fullName>
    </submittedName>
</protein>
<keyword evidence="1" id="KW-0472">Membrane</keyword>
<feature type="transmembrane region" description="Helical" evidence="1">
    <location>
        <begin position="124"/>
        <end position="148"/>
    </location>
</feature>
<evidence type="ECO:0000313" key="2">
    <source>
        <dbReference type="EMBL" id="CAE8616304.1"/>
    </source>
</evidence>